<reference evidence="2" key="1">
    <citation type="submission" date="2016-05" db="EMBL/GenBank/DDBJ databases">
        <authorList>
            <person name="Lavstsen T."/>
            <person name="Jespersen J.S."/>
        </authorList>
    </citation>
    <scope>NUCLEOTIDE SEQUENCE</scope>
    <source>
        <tissue evidence="2">Brain</tissue>
    </source>
</reference>
<accession>A0A1A8U8A2</accession>
<evidence type="ECO:0000256" key="1">
    <source>
        <dbReference type="SAM" id="MobiDB-lite"/>
    </source>
</evidence>
<name>A0A1A8U8A2_NOTFU</name>
<feature type="compositionally biased region" description="Basic and acidic residues" evidence="1">
    <location>
        <begin position="42"/>
        <end position="51"/>
    </location>
</feature>
<protein>
    <submittedName>
        <fullName evidence="2">Uncharacterized protein</fullName>
    </submittedName>
</protein>
<sequence length="76" mass="8731">MLEDPFPSDVLFGPHLRSAIERAQKTAALPAPRSRPPASAPHQRDQRDGGQRFRRGQQTPSWQSQVHEPRRKQPRK</sequence>
<proteinExistence type="predicted"/>
<dbReference type="EMBL" id="HAEJ01002861">
    <property type="protein sequence ID" value="SBS43318.1"/>
    <property type="molecule type" value="Transcribed_RNA"/>
</dbReference>
<feature type="region of interest" description="Disordered" evidence="1">
    <location>
        <begin position="23"/>
        <end position="76"/>
    </location>
</feature>
<dbReference type="AlphaFoldDB" id="A0A1A8U8A2"/>
<gene>
    <name evidence="2" type="primary">Nfu_g_1_005369</name>
</gene>
<organism evidence="2">
    <name type="scientific">Nothobranchius furzeri</name>
    <name type="common">Turquoise killifish</name>
    <dbReference type="NCBI Taxonomy" id="105023"/>
    <lineage>
        <taxon>Eukaryota</taxon>
        <taxon>Metazoa</taxon>
        <taxon>Chordata</taxon>
        <taxon>Craniata</taxon>
        <taxon>Vertebrata</taxon>
        <taxon>Euteleostomi</taxon>
        <taxon>Actinopterygii</taxon>
        <taxon>Neopterygii</taxon>
        <taxon>Teleostei</taxon>
        <taxon>Neoteleostei</taxon>
        <taxon>Acanthomorphata</taxon>
        <taxon>Ovalentaria</taxon>
        <taxon>Atherinomorphae</taxon>
        <taxon>Cyprinodontiformes</taxon>
        <taxon>Nothobranchiidae</taxon>
        <taxon>Nothobranchius</taxon>
    </lineage>
</organism>
<reference evidence="2" key="2">
    <citation type="submission" date="2016-06" db="EMBL/GenBank/DDBJ databases">
        <title>The genome of a short-lived fish provides insights into sex chromosome evolution and the genetic control of aging.</title>
        <authorList>
            <person name="Reichwald K."/>
            <person name="Felder M."/>
            <person name="Petzold A."/>
            <person name="Koch P."/>
            <person name="Groth M."/>
            <person name="Platzer M."/>
        </authorList>
    </citation>
    <scope>NUCLEOTIDE SEQUENCE</scope>
    <source>
        <tissue evidence="2">Brain</tissue>
    </source>
</reference>
<evidence type="ECO:0000313" key="2">
    <source>
        <dbReference type="EMBL" id="SBS43318.1"/>
    </source>
</evidence>